<evidence type="ECO:0000313" key="1">
    <source>
        <dbReference type="Ensembl" id="ENSECRP00000023190.1"/>
    </source>
</evidence>
<sequence length="327" mass="35828">MPEIQKECLSLLCLYSQTEYGRTLLLKNLDLPNSLEKLTGLLNQLDMFGVNVLEIIANFTSAKRFKVAIRPYFKRVILHPFLNLLKNVPTRNLHLLPQAVSLLGSMAEDSSVCKEMSDCKELWNVCLFIMEEYKTKSSEYTDVLLALLGLMVNISFEQSSVIEETAADITDKCLVLLCSADGSIITRSAGLLSHILPQSTDAVNIAVNGGIVKILLKMLKVGGQKTLRYALKALATCAKNSQRAQEQVVQLDKKFKIFLKLLDLEDEMIVSLAALCLGHCVEIPGAATSLLSSDIVKVLLKHAGGDSKKTAVQQNAAIALGKLCTSE</sequence>
<dbReference type="Proteomes" id="UP000694620">
    <property type="component" value="Chromosome 9"/>
</dbReference>
<dbReference type="Ensembl" id="ENSECRT00000023693.1">
    <property type="protein sequence ID" value="ENSECRP00000023190.1"/>
    <property type="gene ID" value="ENSECRG00000015703.1"/>
</dbReference>
<dbReference type="AlphaFoldDB" id="A0A8C4XDM6"/>
<evidence type="ECO:0000313" key="2">
    <source>
        <dbReference type="Proteomes" id="UP000694620"/>
    </source>
</evidence>
<accession>A0A8C4XDM6</accession>
<reference evidence="1" key="1">
    <citation type="submission" date="2021-06" db="EMBL/GenBank/DDBJ databases">
        <authorList>
            <consortium name="Wellcome Sanger Institute Data Sharing"/>
        </authorList>
    </citation>
    <scope>NUCLEOTIDE SEQUENCE [LARGE SCALE GENOMIC DNA]</scope>
</reference>
<dbReference type="GO" id="GO:0005813">
    <property type="term" value="C:centrosome"/>
    <property type="evidence" value="ECO:0007669"/>
    <property type="project" value="TreeGrafter"/>
</dbReference>
<dbReference type="GeneTree" id="ENSGT00940000164257"/>
<organism evidence="1 2">
    <name type="scientific">Erpetoichthys calabaricus</name>
    <name type="common">Rope fish</name>
    <name type="synonym">Calamoichthys calabaricus</name>
    <dbReference type="NCBI Taxonomy" id="27687"/>
    <lineage>
        <taxon>Eukaryota</taxon>
        <taxon>Metazoa</taxon>
        <taxon>Chordata</taxon>
        <taxon>Craniata</taxon>
        <taxon>Vertebrata</taxon>
        <taxon>Euteleostomi</taxon>
        <taxon>Actinopterygii</taxon>
        <taxon>Polypteriformes</taxon>
        <taxon>Polypteridae</taxon>
        <taxon>Erpetoichthys</taxon>
    </lineage>
</organism>
<dbReference type="PANTHER" id="PTHR46540:SF1">
    <property type="entry name" value="TETRATRICOPEPTIDE REPEAT PROTEIN 12"/>
    <property type="match status" value="1"/>
</dbReference>
<dbReference type="PANTHER" id="PTHR46540">
    <property type="entry name" value="TETRATRICOPEPTIDE REPEAT PROTEIN 12"/>
    <property type="match status" value="1"/>
</dbReference>
<protein>
    <submittedName>
        <fullName evidence="1">Uncharacterized protein</fullName>
    </submittedName>
</protein>
<dbReference type="SUPFAM" id="SSF48371">
    <property type="entry name" value="ARM repeat"/>
    <property type="match status" value="1"/>
</dbReference>
<proteinExistence type="predicted"/>
<name>A0A8C4XDM6_ERPCA</name>
<dbReference type="Gene3D" id="1.25.10.10">
    <property type="entry name" value="Leucine-rich Repeat Variant"/>
    <property type="match status" value="1"/>
</dbReference>
<reference evidence="1" key="3">
    <citation type="submission" date="2025-09" db="UniProtKB">
        <authorList>
            <consortium name="Ensembl"/>
        </authorList>
    </citation>
    <scope>IDENTIFICATION</scope>
</reference>
<dbReference type="InterPro" id="IPR016024">
    <property type="entry name" value="ARM-type_fold"/>
</dbReference>
<dbReference type="GO" id="GO:0070286">
    <property type="term" value="P:axonemal dynein complex assembly"/>
    <property type="evidence" value="ECO:0007669"/>
    <property type="project" value="TreeGrafter"/>
</dbReference>
<dbReference type="GO" id="GO:0007288">
    <property type="term" value="P:sperm axoneme assembly"/>
    <property type="evidence" value="ECO:0007669"/>
    <property type="project" value="TreeGrafter"/>
</dbReference>
<reference evidence="1" key="2">
    <citation type="submission" date="2025-08" db="UniProtKB">
        <authorList>
            <consortium name="Ensembl"/>
        </authorList>
    </citation>
    <scope>IDENTIFICATION</scope>
</reference>
<dbReference type="GO" id="GO:0005737">
    <property type="term" value="C:cytoplasm"/>
    <property type="evidence" value="ECO:0007669"/>
    <property type="project" value="TreeGrafter"/>
</dbReference>
<dbReference type="InterPro" id="IPR011989">
    <property type="entry name" value="ARM-like"/>
</dbReference>
<dbReference type="InterPro" id="IPR043195">
    <property type="entry name" value="TTC12"/>
</dbReference>
<keyword evidence="2" id="KW-1185">Reference proteome</keyword>